<dbReference type="EMBL" id="JACEFF010000893">
    <property type="protein sequence ID" value="KAH9628855.1"/>
    <property type="molecule type" value="Genomic_DNA"/>
</dbReference>
<gene>
    <name evidence="2" type="ORF">HF086_005818</name>
</gene>
<evidence type="ECO:0000313" key="3">
    <source>
        <dbReference type="Proteomes" id="UP000814243"/>
    </source>
</evidence>
<protein>
    <submittedName>
        <fullName evidence="2">Uncharacterized protein</fullName>
    </submittedName>
</protein>
<accession>A0A922M2E6</accession>
<proteinExistence type="predicted"/>
<organism evidence="2 3">
    <name type="scientific">Spodoptera exigua</name>
    <name type="common">Beet armyworm</name>
    <name type="synonym">Noctua fulgens</name>
    <dbReference type="NCBI Taxonomy" id="7107"/>
    <lineage>
        <taxon>Eukaryota</taxon>
        <taxon>Metazoa</taxon>
        <taxon>Ecdysozoa</taxon>
        <taxon>Arthropoda</taxon>
        <taxon>Hexapoda</taxon>
        <taxon>Insecta</taxon>
        <taxon>Pterygota</taxon>
        <taxon>Neoptera</taxon>
        <taxon>Endopterygota</taxon>
        <taxon>Lepidoptera</taxon>
        <taxon>Glossata</taxon>
        <taxon>Ditrysia</taxon>
        <taxon>Noctuoidea</taxon>
        <taxon>Noctuidae</taxon>
        <taxon>Amphipyrinae</taxon>
        <taxon>Spodoptera</taxon>
    </lineage>
</organism>
<comment type="caution">
    <text evidence="2">The sequence shown here is derived from an EMBL/GenBank/DDBJ whole genome shotgun (WGS) entry which is preliminary data.</text>
</comment>
<evidence type="ECO:0000313" key="2">
    <source>
        <dbReference type="EMBL" id="KAH9628855.1"/>
    </source>
</evidence>
<feature type="region of interest" description="Disordered" evidence="1">
    <location>
        <begin position="23"/>
        <end position="45"/>
    </location>
</feature>
<reference evidence="2" key="1">
    <citation type="journal article" date="2021" name="G3 (Bethesda)">
        <title>Genome and transcriptome analysis of the beet armyworm Spodoptera exigua reveals targets for pest control. .</title>
        <authorList>
            <person name="Simon S."/>
            <person name="Breeschoten T."/>
            <person name="Jansen H.J."/>
            <person name="Dirks R.P."/>
            <person name="Schranz M.E."/>
            <person name="Ros V.I.D."/>
        </authorList>
    </citation>
    <scope>NUCLEOTIDE SEQUENCE</scope>
    <source>
        <strain evidence="2">TB_SE_WUR_2020</strain>
    </source>
</reference>
<dbReference type="Proteomes" id="UP000814243">
    <property type="component" value="Unassembled WGS sequence"/>
</dbReference>
<dbReference type="AlphaFoldDB" id="A0A922M2E6"/>
<name>A0A922M2E6_SPOEX</name>
<sequence>MGKITYSVACTHGYKYTLIRPSDGKERLQKRPGGSMEQADVEPRTEDTLDTMTIQEPMVDERLILKDPNPEITAREIFLDDEEEKPVKIRKIDPQESSERLNITVTPNVIPGNITNTPLLAPSKPTIPVISRINPLTLQKLTVSSQICSTNSANISQNTGGICQNYDNLDNDIPIMKHKIIKLRRIPPAAEKIINPENAIPIFKTDLVNIHTFTTVASQNLVNNDHHPIINPVQ</sequence>
<evidence type="ECO:0000256" key="1">
    <source>
        <dbReference type="SAM" id="MobiDB-lite"/>
    </source>
</evidence>